<sequence>MVESSSISPLTSLHRPPSNSVAIAAFPMVVALADPHPIHCSGMGARRSPTANGTFQTPLALPDRHPIHQSGVDGSRRPGRCQVVSASSHLNISRSHPMSPMFVGVL</sequence>
<feature type="region of interest" description="Disordered" evidence="1">
    <location>
        <begin position="41"/>
        <end position="78"/>
    </location>
</feature>
<organism evidence="2">
    <name type="scientific">Hordeum vulgare subsp. vulgare</name>
    <name type="common">Domesticated barley</name>
    <dbReference type="NCBI Taxonomy" id="112509"/>
    <lineage>
        <taxon>Eukaryota</taxon>
        <taxon>Viridiplantae</taxon>
        <taxon>Streptophyta</taxon>
        <taxon>Embryophyta</taxon>
        <taxon>Tracheophyta</taxon>
        <taxon>Spermatophyta</taxon>
        <taxon>Magnoliopsida</taxon>
        <taxon>Liliopsida</taxon>
        <taxon>Poales</taxon>
        <taxon>Poaceae</taxon>
        <taxon>BOP clade</taxon>
        <taxon>Pooideae</taxon>
        <taxon>Triticodae</taxon>
        <taxon>Triticeae</taxon>
        <taxon>Hordeinae</taxon>
        <taxon>Hordeum</taxon>
    </lineage>
</organism>
<evidence type="ECO:0000256" key="1">
    <source>
        <dbReference type="SAM" id="MobiDB-lite"/>
    </source>
</evidence>
<name>F2EFS8_HORVV</name>
<evidence type="ECO:0000313" key="2">
    <source>
        <dbReference type="EMBL" id="BAK06200.1"/>
    </source>
</evidence>
<reference evidence="2" key="1">
    <citation type="journal article" date="2011" name="Plant Physiol.">
        <title>Comprehensive sequence analysis of 24,783 barley full-length cDNAs derived from 12 clone libraries.</title>
        <authorList>
            <person name="Matsumoto T."/>
            <person name="Tanaka T."/>
            <person name="Sakai H."/>
            <person name="Amano N."/>
            <person name="Kanamori H."/>
            <person name="Kurita K."/>
            <person name="Kikuta A."/>
            <person name="Kamiya K."/>
            <person name="Yamamoto M."/>
            <person name="Ikawa H."/>
            <person name="Fujii N."/>
            <person name="Hori K."/>
            <person name="Itoh T."/>
            <person name="Sato K."/>
        </authorList>
    </citation>
    <scope>NUCLEOTIDE SEQUENCE</scope>
    <source>
        <tissue evidence="2">Flower</tissue>
    </source>
</reference>
<accession>F2EFS8</accession>
<dbReference type="EMBL" id="AK375005">
    <property type="protein sequence ID" value="BAK06200.1"/>
    <property type="molecule type" value="mRNA"/>
</dbReference>
<dbReference type="AlphaFoldDB" id="F2EFS8"/>
<proteinExistence type="evidence at transcript level"/>
<protein>
    <submittedName>
        <fullName evidence="2">Predicted protein</fullName>
    </submittedName>
</protein>